<evidence type="ECO:0000313" key="2">
    <source>
        <dbReference type="EMBL" id="MFM1525258.1"/>
    </source>
</evidence>
<dbReference type="SUPFAM" id="SSF47413">
    <property type="entry name" value="lambda repressor-like DNA-binding domains"/>
    <property type="match status" value="1"/>
</dbReference>
<evidence type="ECO:0000313" key="3">
    <source>
        <dbReference type="Proteomes" id="UP001629536"/>
    </source>
</evidence>
<dbReference type="Gene3D" id="1.10.260.40">
    <property type="entry name" value="lambda repressor-like DNA-binding domains"/>
    <property type="match status" value="1"/>
</dbReference>
<name>A0ABW9F7Z3_9FIRM</name>
<keyword evidence="3" id="KW-1185">Reference proteome</keyword>
<dbReference type="Pfam" id="PF01381">
    <property type="entry name" value="HTH_3"/>
    <property type="match status" value="1"/>
</dbReference>
<gene>
    <name evidence="2" type="ORF">ABGF40_06165</name>
</gene>
<evidence type="ECO:0000259" key="1">
    <source>
        <dbReference type="Pfam" id="PF01381"/>
    </source>
</evidence>
<accession>A0ABW9F7Z3</accession>
<dbReference type="EMBL" id="JBFNFH010000014">
    <property type="protein sequence ID" value="MFM1525258.1"/>
    <property type="molecule type" value="Genomic_DNA"/>
</dbReference>
<comment type="caution">
    <text evidence="2">The sequence shown here is derived from an EMBL/GenBank/DDBJ whole genome shotgun (WGS) entry which is preliminary data.</text>
</comment>
<protein>
    <submittedName>
        <fullName evidence="2">Helix-turn-helix domain-containing protein</fullName>
    </submittedName>
</protein>
<reference evidence="2 3" key="1">
    <citation type="journal article" date="2024" name="Front. Microbiol.">
        <title>Pangenomic and biochemical analyses of Helcococcus ovis reveal widespread tetracycline resistance and a novel bacterial species, Helcococcus bovis.</title>
        <authorList>
            <person name="Cunha F."/>
            <person name="Zhai Y."/>
            <person name="Casaro S."/>
            <person name="Jones K.L."/>
            <person name="Hernandez M."/>
            <person name="Bisinotto R.S."/>
            <person name="Kariyawasam S."/>
            <person name="Brown M.B."/>
            <person name="Phillips A."/>
            <person name="Jeong K.C."/>
            <person name="Galvao K.N."/>
        </authorList>
    </citation>
    <scope>NUCLEOTIDE SEQUENCE [LARGE SCALE GENOMIC DNA]</scope>
    <source>
        <strain evidence="2 3">KG197</strain>
    </source>
</reference>
<organism evidence="2 3">
    <name type="scientific">Helcococcus bovis</name>
    <dbReference type="NCBI Taxonomy" id="3153252"/>
    <lineage>
        <taxon>Bacteria</taxon>
        <taxon>Bacillati</taxon>
        <taxon>Bacillota</taxon>
        <taxon>Tissierellia</taxon>
        <taxon>Tissierellales</taxon>
        <taxon>Peptoniphilaceae</taxon>
        <taxon>Helcococcus</taxon>
    </lineage>
</organism>
<dbReference type="InterPro" id="IPR010982">
    <property type="entry name" value="Lambda_DNA-bd_dom_sf"/>
</dbReference>
<proteinExistence type="predicted"/>
<dbReference type="InterPro" id="IPR001387">
    <property type="entry name" value="Cro/C1-type_HTH"/>
</dbReference>
<feature type="domain" description="HTH cro/C1-type" evidence="1">
    <location>
        <begin position="7"/>
        <end position="57"/>
    </location>
</feature>
<dbReference type="RefSeq" id="WP_408126751.1">
    <property type="nucleotide sequence ID" value="NZ_JBFNFH010000014.1"/>
</dbReference>
<dbReference type="Proteomes" id="UP001629536">
    <property type="component" value="Unassembled WGS sequence"/>
</dbReference>
<sequence>MNDKQIIKEYIIHKNTTQTALASQLGYKNQSGIGNILMNKNAVRADILFNIINALGGEIIIRDKESGRVWELEYKSK</sequence>